<feature type="domain" description="Teneurin NHL" evidence="4">
    <location>
        <begin position="423"/>
        <end position="484"/>
    </location>
</feature>
<feature type="signal peptide" evidence="3">
    <location>
        <begin position="1"/>
        <end position="20"/>
    </location>
</feature>
<dbReference type="PROSITE" id="PS51125">
    <property type="entry name" value="NHL"/>
    <property type="match status" value="1"/>
</dbReference>
<keyword evidence="1" id="KW-0677">Repeat</keyword>
<protein>
    <recommendedName>
        <fullName evidence="4">Teneurin NHL domain-containing protein</fullName>
    </recommendedName>
</protein>
<dbReference type="Proteomes" id="UP000593892">
    <property type="component" value="Chromosome"/>
</dbReference>
<evidence type="ECO:0000259" key="4">
    <source>
        <dbReference type="Pfam" id="PF25021"/>
    </source>
</evidence>
<reference evidence="5 6" key="1">
    <citation type="submission" date="2020-10" db="EMBL/GenBank/DDBJ databases">
        <title>Complete genome sequence of Paludibaculum fermentans P105T, a facultatively anaerobic acidobacterium capable of dissimilatory Fe(III) reduction.</title>
        <authorList>
            <person name="Dedysh S.N."/>
            <person name="Beletsky A.V."/>
            <person name="Kulichevskaya I.S."/>
            <person name="Mardanov A.V."/>
            <person name="Ravin N.V."/>
        </authorList>
    </citation>
    <scope>NUCLEOTIDE SEQUENCE [LARGE SCALE GENOMIC DNA]</scope>
    <source>
        <strain evidence="5 6">P105</strain>
    </source>
</reference>
<evidence type="ECO:0000313" key="5">
    <source>
        <dbReference type="EMBL" id="QOY91390.1"/>
    </source>
</evidence>
<sequence length="686" mass="71554">MRIKRNLLLVAALTALTSVAQTLPNTAYTVQSVYGAGWKGDGGPAVDALLDGPSGMAEDSAGNIYISEQNAGIIRRVKPDGSIERFAGTGILGYGAAGQSALSTNLYSPTVLLLDNDGGLIFYEAQYCRIRKVQTDGTVKDIAGTGRCGTSLQGISGSYRERKALETDIGSIGGMVVDSQGRLVFSESDRNVVRRVDTDGYVRVIVGTGDAGSTGDSHEATSATLNAPAGLAKDPAGNIYIADGFSCRIRRLDTAGDIWPFAGAGRCAVASDTYVGSSSTPLERVSSIAYDSVNRAMYIAMPRAYRVVRMDIDAARIGLYLGNGVLGSAEASQPLSLSLNAPSTVLVSARQGVLVSSQDSYQVYKVQSGVVSRFAGNWARPDLGPNCTSAKFMRPRGLFRVSDGSLLISDSGAGMLLRCSDPDAIAGVAGKSFPAGYTRGDGAAASDAVLDQPNRVLQAADGRIYFSEATRIRVIDPNGVIRTLKSGLSNPSGLAFDSLGRLVYAETGSHRVVQYDLNSNTATVIAGTGVAGWLGDGGAATSARLNSPTDIAYDSKGNLLIADRGNHRIRSLNPDGTIETIAGSGLGLSYADITGLQAKKTGFGSMDGMIIGPDDRIYLSESVRVDVINKDGSVRVITGFLGEDDNGVSSYLDGPLNGADGLIVDASGKLLIAVRREGRIFSATPK</sequence>
<dbReference type="AlphaFoldDB" id="A0A7S7SPQ1"/>
<gene>
    <name evidence="5" type="ORF">IRI77_15995</name>
</gene>
<dbReference type="Pfam" id="PF25021">
    <property type="entry name" value="TEN_NHL"/>
    <property type="match status" value="1"/>
</dbReference>
<name>A0A7S7SPQ1_PALFE</name>
<evidence type="ECO:0000256" key="2">
    <source>
        <dbReference type="PROSITE-ProRule" id="PRU00504"/>
    </source>
</evidence>
<organism evidence="5 6">
    <name type="scientific">Paludibaculum fermentans</name>
    <dbReference type="NCBI Taxonomy" id="1473598"/>
    <lineage>
        <taxon>Bacteria</taxon>
        <taxon>Pseudomonadati</taxon>
        <taxon>Acidobacteriota</taxon>
        <taxon>Terriglobia</taxon>
        <taxon>Bryobacterales</taxon>
        <taxon>Bryobacteraceae</taxon>
        <taxon>Paludibaculum</taxon>
    </lineage>
</organism>
<dbReference type="SUPFAM" id="SSF101898">
    <property type="entry name" value="NHL repeat"/>
    <property type="match status" value="2"/>
</dbReference>
<dbReference type="InterPro" id="IPR011042">
    <property type="entry name" value="6-blade_b-propeller_TolB-like"/>
</dbReference>
<dbReference type="EMBL" id="CP063849">
    <property type="protein sequence ID" value="QOY91390.1"/>
    <property type="molecule type" value="Genomic_DNA"/>
</dbReference>
<keyword evidence="3" id="KW-0732">Signal</keyword>
<accession>A0A7S7SPQ1</accession>
<dbReference type="KEGG" id="pfer:IRI77_15995"/>
<evidence type="ECO:0000313" key="6">
    <source>
        <dbReference type="Proteomes" id="UP000593892"/>
    </source>
</evidence>
<dbReference type="PANTHER" id="PTHR46388:SF2">
    <property type="entry name" value="NHL REPEAT-CONTAINING PROTEIN 2"/>
    <property type="match status" value="1"/>
</dbReference>
<dbReference type="RefSeq" id="WP_194453044.1">
    <property type="nucleotide sequence ID" value="NZ_CP063849.1"/>
</dbReference>
<proteinExistence type="predicted"/>
<dbReference type="Pfam" id="PF01436">
    <property type="entry name" value="NHL"/>
    <property type="match status" value="1"/>
</dbReference>
<feature type="chain" id="PRO_5032576933" description="Teneurin NHL domain-containing protein" evidence="3">
    <location>
        <begin position="21"/>
        <end position="686"/>
    </location>
</feature>
<keyword evidence="6" id="KW-1185">Reference proteome</keyword>
<feature type="repeat" description="NHL" evidence="2">
    <location>
        <begin position="545"/>
        <end position="575"/>
    </location>
</feature>
<evidence type="ECO:0000256" key="3">
    <source>
        <dbReference type="SAM" id="SignalP"/>
    </source>
</evidence>
<dbReference type="Gene3D" id="2.120.10.30">
    <property type="entry name" value="TolB, C-terminal domain"/>
    <property type="match status" value="4"/>
</dbReference>
<evidence type="ECO:0000256" key="1">
    <source>
        <dbReference type="ARBA" id="ARBA00022737"/>
    </source>
</evidence>
<dbReference type="InterPro" id="IPR001258">
    <property type="entry name" value="NHL_repeat"/>
</dbReference>
<dbReference type="InterPro" id="IPR056822">
    <property type="entry name" value="TEN_NHL"/>
</dbReference>
<dbReference type="PANTHER" id="PTHR46388">
    <property type="entry name" value="NHL REPEAT-CONTAINING PROTEIN 2"/>
    <property type="match status" value="1"/>
</dbReference>